<comment type="caution">
    <text evidence="1">The sequence shown here is derived from an EMBL/GenBank/DDBJ whole genome shotgun (WGS) entry which is preliminary data.</text>
</comment>
<sequence>MVMQFFPPPYALGKAPVSVSFVSTAVGAASGGQRTFAAQDIGPASLDRWVVVGVTTESNANISGVSIGGMAAELVVSAGRATGSSPNISSAIYRLKVTSGASADIVVTMSSTASTNVGITVYSVTGGLGLIHQTGGSIGTAAIPLTAPEKSGTIAVAQNNGTAAINWTGATSASFFAVGGDRHSSAFRNDTSAASFSVSNTGGTNMSHSAAVFY</sequence>
<protein>
    <submittedName>
        <fullName evidence="1">Uncharacterized protein</fullName>
    </submittedName>
</protein>
<dbReference type="Proteomes" id="UP001241472">
    <property type="component" value="Unassembled WGS sequence"/>
</dbReference>
<dbReference type="EMBL" id="JAUSRF010000006">
    <property type="protein sequence ID" value="MDP9837614.1"/>
    <property type="molecule type" value="Genomic_DNA"/>
</dbReference>
<keyword evidence="2" id="KW-1185">Reference proteome</keyword>
<evidence type="ECO:0000313" key="2">
    <source>
        <dbReference type="Proteomes" id="UP001241472"/>
    </source>
</evidence>
<dbReference type="RefSeq" id="WP_306834495.1">
    <property type="nucleotide sequence ID" value="NZ_JAUSRF010000006.1"/>
</dbReference>
<evidence type="ECO:0000313" key="1">
    <source>
        <dbReference type="EMBL" id="MDP9837614.1"/>
    </source>
</evidence>
<reference evidence="1 2" key="1">
    <citation type="submission" date="2023-07" db="EMBL/GenBank/DDBJ databases">
        <title>Sorghum-associated microbial communities from plants grown in Nebraska, USA.</title>
        <authorList>
            <person name="Schachtman D."/>
        </authorList>
    </citation>
    <scope>NUCLEOTIDE SEQUENCE [LARGE SCALE GENOMIC DNA]</scope>
    <source>
        <strain evidence="1 2">DS1307</strain>
    </source>
</reference>
<gene>
    <name evidence="1" type="ORF">J2T09_002366</name>
</gene>
<accession>A0ABT9PT33</accession>
<name>A0ABT9PT33_9HYPH</name>
<proteinExistence type="predicted"/>
<organism evidence="1 2">
    <name type="scientific">Neorhizobium huautlense</name>
    <dbReference type="NCBI Taxonomy" id="67774"/>
    <lineage>
        <taxon>Bacteria</taxon>
        <taxon>Pseudomonadati</taxon>
        <taxon>Pseudomonadota</taxon>
        <taxon>Alphaproteobacteria</taxon>
        <taxon>Hyphomicrobiales</taxon>
        <taxon>Rhizobiaceae</taxon>
        <taxon>Rhizobium/Agrobacterium group</taxon>
        <taxon>Neorhizobium</taxon>
    </lineage>
</organism>